<dbReference type="AlphaFoldDB" id="A0A9X1BNJ5"/>
<dbReference type="GO" id="GO:0006508">
    <property type="term" value="P:proteolysis"/>
    <property type="evidence" value="ECO:0007669"/>
    <property type="project" value="InterPro"/>
</dbReference>
<dbReference type="EMBL" id="JAERRA010000001">
    <property type="protein sequence ID" value="MBL0720030.1"/>
    <property type="molecule type" value="Genomic_DNA"/>
</dbReference>
<organism evidence="1 2">
    <name type="scientific">Aquariibacter lacus</name>
    <dbReference type="NCBI Taxonomy" id="2801332"/>
    <lineage>
        <taxon>Bacteria</taxon>
        <taxon>Pseudomonadati</taxon>
        <taxon>Pseudomonadota</taxon>
        <taxon>Betaproteobacteria</taxon>
        <taxon>Burkholderiales</taxon>
        <taxon>Sphaerotilaceae</taxon>
        <taxon>Aquariibacter</taxon>
    </lineage>
</organism>
<dbReference type="InterPro" id="IPR037219">
    <property type="entry name" value="Peptidase_M41-like"/>
</dbReference>
<comment type="caution">
    <text evidence="1">The sequence shown here is derived from an EMBL/GenBank/DDBJ whole genome shotgun (WGS) entry which is preliminary data.</text>
</comment>
<dbReference type="GO" id="GO:0004176">
    <property type="term" value="F:ATP-dependent peptidase activity"/>
    <property type="evidence" value="ECO:0007669"/>
    <property type="project" value="InterPro"/>
</dbReference>
<dbReference type="GO" id="GO:0005524">
    <property type="term" value="F:ATP binding"/>
    <property type="evidence" value="ECO:0007669"/>
    <property type="project" value="InterPro"/>
</dbReference>
<keyword evidence="2" id="KW-1185">Reference proteome</keyword>
<protein>
    <recommendedName>
        <fullName evidence="3">Peptidase M41 domain-containing protein</fullName>
    </recommendedName>
</protein>
<evidence type="ECO:0008006" key="3">
    <source>
        <dbReference type="Google" id="ProtNLM"/>
    </source>
</evidence>
<dbReference type="SUPFAM" id="SSF140990">
    <property type="entry name" value="FtsH protease domain-like"/>
    <property type="match status" value="1"/>
</dbReference>
<dbReference type="Gene3D" id="1.20.58.760">
    <property type="entry name" value="Peptidase M41"/>
    <property type="match status" value="1"/>
</dbReference>
<dbReference type="RefSeq" id="WP_201825756.1">
    <property type="nucleotide sequence ID" value="NZ_JAERRA010000001.1"/>
</dbReference>
<evidence type="ECO:0000313" key="1">
    <source>
        <dbReference type="EMBL" id="MBL0720030.1"/>
    </source>
</evidence>
<name>A0A9X1BNJ5_9BURK</name>
<gene>
    <name evidence="1" type="ORF">JI742_09040</name>
</gene>
<reference evidence="1 2" key="1">
    <citation type="submission" date="2021-01" db="EMBL/GenBank/DDBJ databases">
        <title>Piscinibacter sp. Jin2 Genome sequencing and assembly.</title>
        <authorList>
            <person name="Kim I."/>
        </authorList>
    </citation>
    <scope>NUCLEOTIDE SEQUENCE [LARGE SCALE GENOMIC DNA]</scope>
    <source>
        <strain evidence="1 2">Jin2</strain>
    </source>
</reference>
<accession>A0A9X1BNJ5</accession>
<proteinExistence type="predicted"/>
<dbReference type="GO" id="GO:0004222">
    <property type="term" value="F:metalloendopeptidase activity"/>
    <property type="evidence" value="ECO:0007669"/>
    <property type="project" value="InterPro"/>
</dbReference>
<sequence length="253" mass="28210">MSTTEFSSEAFASAIRAGNCRDAVASIMGQNPIGINRSKQLLIEFNKLDPSDQEAILDWSQLPPERLPIKDQRWYVEVIARHEMAHIVVAKAMGFSTGEATLVLHSPDGSHQGTSLIHLEHSTPLLQDVSTYLERRIVILLAGYLAEPEEAHERTSYAHDLIRKKITESDLQKALELIRLKLNIEGSSQPNAVEGALHSLVKQASSIVEANFGVISSLAQKFAARIDFYEQRIGWDGHEIDVQPEIQNIVLWP</sequence>
<dbReference type="Proteomes" id="UP000643207">
    <property type="component" value="Unassembled WGS sequence"/>
</dbReference>
<evidence type="ECO:0000313" key="2">
    <source>
        <dbReference type="Proteomes" id="UP000643207"/>
    </source>
</evidence>